<dbReference type="InterPro" id="IPR031165">
    <property type="entry name" value="GNAT_YJDJ"/>
</dbReference>
<dbReference type="Pfam" id="PF14542">
    <property type="entry name" value="Acetyltransf_CG"/>
    <property type="match status" value="1"/>
</dbReference>
<dbReference type="SUPFAM" id="SSF55729">
    <property type="entry name" value="Acyl-CoA N-acyltransferases (Nat)"/>
    <property type="match status" value="1"/>
</dbReference>
<protein>
    <submittedName>
        <fullName evidence="3">N-acetyltransferase</fullName>
    </submittedName>
</protein>
<name>A0A2S0KFH1_9ACTN</name>
<dbReference type="RefSeq" id="WP_105942165.1">
    <property type="nucleotide sequence ID" value="NZ_CP027433.1"/>
</dbReference>
<sequence>MTQATPVPPPTITLDPSPTLRDNPDRDRYELWSGDELVGVEGYERTDDGNLVLLHTVVTEKFGRAGFARLLLSGVFDDVTARDIKVIPVCTYAQQFIERFPQYQPLVA</sequence>
<keyword evidence="4" id="KW-1185">Reference proteome</keyword>
<dbReference type="OrthoDB" id="5405911at2"/>
<reference evidence="3 4" key="1">
    <citation type="submission" date="2018-03" db="EMBL/GenBank/DDBJ databases">
        <title>Characteristics and genome of n-alkane degrading marine bacteria Gordonia iterans isolated from crude oil contaminated in Tae-an, South Korea.</title>
        <authorList>
            <person name="Lee S.-S."/>
            <person name="Kim H."/>
        </authorList>
    </citation>
    <scope>NUCLEOTIDE SEQUENCE [LARGE SCALE GENOMIC DNA]</scope>
    <source>
        <strain evidence="3 4">Co17</strain>
    </source>
</reference>
<evidence type="ECO:0000256" key="1">
    <source>
        <dbReference type="SAM" id="MobiDB-lite"/>
    </source>
</evidence>
<dbReference type="InterPro" id="IPR045057">
    <property type="entry name" value="Gcn5-rel_NAT"/>
</dbReference>
<dbReference type="Gene3D" id="3.40.630.30">
    <property type="match status" value="1"/>
</dbReference>
<dbReference type="InterPro" id="IPR016181">
    <property type="entry name" value="Acyl_CoA_acyltransferase"/>
</dbReference>
<organism evidence="3 4">
    <name type="scientific">Gordonia iterans</name>
    <dbReference type="NCBI Taxonomy" id="1004901"/>
    <lineage>
        <taxon>Bacteria</taxon>
        <taxon>Bacillati</taxon>
        <taxon>Actinomycetota</taxon>
        <taxon>Actinomycetes</taxon>
        <taxon>Mycobacteriales</taxon>
        <taxon>Gordoniaceae</taxon>
        <taxon>Gordonia</taxon>
    </lineage>
</organism>
<feature type="domain" description="N-acetyltransferase" evidence="2">
    <location>
        <begin position="21"/>
        <end position="108"/>
    </location>
</feature>
<evidence type="ECO:0000313" key="3">
    <source>
        <dbReference type="EMBL" id="AVM00437.1"/>
    </source>
</evidence>
<evidence type="ECO:0000313" key="4">
    <source>
        <dbReference type="Proteomes" id="UP000239814"/>
    </source>
</evidence>
<gene>
    <name evidence="3" type="ORF">C6V83_09280</name>
</gene>
<dbReference type="KEGG" id="git:C6V83_09280"/>
<dbReference type="PANTHER" id="PTHR31435">
    <property type="entry name" value="PROTEIN NATD1"/>
    <property type="match status" value="1"/>
</dbReference>
<dbReference type="Proteomes" id="UP000239814">
    <property type="component" value="Chromosome"/>
</dbReference>
<dbReference type="GO" id="GO:0016740">
    <property type="term" value="F:transferase activity"/>
    <property type="evidence" value="ECO:0007669"/>
    <property type="project" value="UniProtKB-KW"/>
</dbReference>
<keyword evidence="3" id="KW-0808">Transferase</keyword>
<dbReference type="EMBL" id="CP027433">
    <property type="protein sequence ID" value="AVM00437.1"/>
    <property type="molecule type" value="Genomic_DNA"/>
</dbReference>
<feature type="compositionally biased region" description="Pro residues" evidence="1">
    <location>
        <begin position="1"/>
        <end position="11"/>
    </location>
</feature>
<accession>A0A2S0KFH1</accession>
<proteinExistence type="predicted"/>
<dbReference type="AlphaFoldDB" id="A0A2S0KFH1"/>
<feature type="region of interest" description="Disordered" evidence="1">
    <location>
        <begin position="1"/>
        <end position="26"/>
    </location>
</feature>
<dbReference type="PROSITE" id="PS51729">
    <property type="entry name" value="GNAT_YJDJ"/>
    <property type="match status" value="1"/>
</dbReference>
<dbReference type="PANTHER" id="PTHR31435:SF10">
    <property type="entry name" value="BSR4717 PROTEIN"/>
    <property type="match status" value="1"/>
</dbReference>
<evidence type="ECO:0000259" key="2">
    <source>
        <dbReference type="PROSITE" id="PS51729"/>
    </source>
</evidence>